<dbReference type="Pfam" id="PF00144">
    <property type="entry name" value="Beta-lactamase"/>
    <property type="match status" value="1"/>
</dbReference>
<dbReference type="PANTHER" id="PTHR43283">
    <property type="entry name" value="BETA-LACTAMASE-RELATED"/>
    <property type="match status" value="1"/>
</dbReference>
<dbReference type="PANTHER" id="PTHR43283:SF11">
    <property type="entry name" value="BETA-LACTAMASE-RELATED DOMAIN-CONTAINING PROTEIN"/>
    <property type="match status" value="1"/>
</dbReference>
<name>A0ABP9MP19_9GAMM</name>
<proteinExistence type="predicted"/>
<sequence length="365" mass="41585">MLLSNLDQMINASIESGLDSAQLLIAKNHKIIKHSAYGNADLKTLYDIASLTKIFSLTALYQVYTTQGKINLDLTLKEIFPNYFTDKSLANKSDITIKMLLAHEAGFEPNPLFYDKSYNTELFCHNRDNFLAKLLKAPLIHAPQSCSLYSDVDFMLLTFILEHLLHTKLDMLFQATFPELKSQRICYQPLQHNYSISEIAPTELHGNTRDGFIHFDNIRTETIHGEVQDEKAYHCMNEISGHAGLFANCEALYSALQLMNIPIEFLQSQSDDPSFGLGWRLNKGGDMAYHFGHYASEEAYGHTGWTGCVFIIDPKYDLTIIYLTNRKHSKVLNPARNPHRFLGDILWAGQYKNIMNEIYQSLGLN</sequence>
<keyword evidence="1" id="KW-0378">Hydrolase</keyword>
<dbReference type="InterPro" id="IPR050789">
    <property type="entry name" value="Diverse_Enzym_Activities"/>
</dbReference>
<protein>
    <submittedName>
        <fullName evidence="3">N-acetylmuramoyl-L-alanine amidase</fullName>
    </submittedName>
</protein>
<evidence type="ECO:0000256" key="1">
    <source>
        <dbReference type="ARBA" id="ARBA00022801"/>
    </source>
</evidence>
<dbReference type="Proteomes" id="UP001500631">
    <property type="component" value="Unassembled WGS sequence"/>
</dbReference>
<comment type="caution">
    <text evidence="3">The sequence shown here is derived from an EMBL/GenBank/DDBJ whole genome shotgun (WGS) entry which is preliminary data.</text>
</comment>
<dbReference type="InterPro" id="IPR001466">
    <property type="entry name" value="Beta-lactam-related"/>
</dbReference>
<gene>
    <name evidence="3" type="primary">amiE</name>
    <name evidence="3" type="ORF">GCM10023338_08910</name>
</gene>
<dbReference type="RefSeq" id="WP_077925300.1">
    <property type="nucleotide sequence ID" value="NZ_BAABKE010000003.1"/>
</dbReference>
<reference evidence="4" key="1">
    <citation type="journal article" date="2019" name="Int. J. Syst. Evol. Microbiol.">
        <title>The Global Catalogue of Microorganisms (GCM) 10K type strain sequencing project: providing services to taxonomists for standard genome sequencing and annotation.</title>
        <authorList>
            <consortium name="The Broad Institute Genomics Platform"/>
            <consortium name="The Broad Institute Genome Sequencing Center for Infectious Disease"/>
            <person name="Wu L."/>
            <person name="Ma J."/>
        </authorList>
    </citation>
    <scope>NUCLEOTIDE SEQUENCE [LARGE SCALE GENOMIC DNA]</scope>
    <source>
        <strain evidence="4">JCM 18424</strain>
    </source>
</reference>
<organism evidence="3 4">
    <name type="scientific">Wohlfahrtiimonas larvae</name>
    <dbReference type="NCBI Taxonomy" id="1157986"/>
    <lineage>
        <taxon>Bacteria</taxon>
        <taxon>Pseudomonadati</taxon>
        <taxon>Pseudomonadota</taxon>
        <taxon>Gammaproteobacteria</taxon>
        <taxon>Cardiobacteriales</taxon>
        <taxon>Ignatzschineriaceae</taxon>
        <taxon>Wohlfahrtiimonas</taxon>
    </lineage>
</organism>
<accession>A0ABP9MP19</accession>
<dbReference type="EMBL" id="BAABKE010000003">
    <property type="protein sequence ID" value="GAA5097477.1"/>
    <property type="molecule type" value="Genomic_DNA"/>
</dbReference>
<feature type="domain" description="Beta-lactamase-related" evidence="2">
    <location>
        <begin position="10"/>
        <end position="341"/>
    </location>
</feature>
<evidence type="ECO:0000313" key="4">
    <source>
        <dbReference type="Proteomes" id="UP001500631"/>
    </source>
</evidence>
<dbReference type="InterPro" id="IPR012338">
    <property type="entry name" value="Beta-lactam/transpept-like"/>
</dbReference>
<keyword evidence="4" id="KW-1185">Reference proteome</keyword>
<evidence type="ECO:0000313" key="3">
    <source>
        <dbReference type="EMBL" id="GAA5097477.1"/>
    </source>
</evidence>
<evidence type="ECO:0000259" key="2">
    <source>
        <dbReference type="Pfam" id="PF00144"/>
    </source>
</evidence>
<dbReference type="SUPFAM" id="SSF56601">
    <property type="entry name" value="beta-lactamase/transpeptidase-like"/>
    <property type="match status" value="1"/>
</dbReference>
<dbReference type="Gene3D" id="3.40.710.10">
    <property type="entry name" value="DD-peptidase/beta-lactamase superfamily"/>
    <property type="match status" value="1"/>
</dbReference>